<dbReference type="GO" id="GO:0008023">
    <property type="term" value="C:transcription elongation factor complex"/>
    <property type="evidence" value="ECO:0007669"/>
    <property type="project" value="TreeGrafter"/>
</dbReference>
<keyword evidence="8" id="KW-0539">Nucleus</keyword>
<dbReference type="STRING" id="71717.A0A4Y7U066"/>
<comment type="caution">
    <text evidence="10">The sequence shown here is derived from an EMBL/GenBank/DDBJ whole genome shotgun (WGS) entry which is preliminary data.</text>
</comment>
<evidence type="ECO:0000256" key="6">
    <source>
        <dbReference type="ARBA" id="ARBA00022490"/>
    </source>
</evidence>
<dbReference type="GO" id="GO:0033588">
    <property type="term" value="C:elongator holoenzyme complex"/>
    <property type="evidence" value="ECO:0007669"/>
    <property type="project" value="InterPro"/>
</dbReference>
<keyword evidence="7" id="KW-0819">tRNA processing</keyword>
<evidence type="ECO:0000313" key="10">
    <source>
        <dbReference type="EMBL" id="TEB39182.1"/>
    </source>
</evidence>
<dbReference type="OrthoDB" id="289162at2759"/>
<dbReference type="GO" id="GO:0002098">
    <property type="term" value="P:tRNA wobble uridine modification"/>
    <property type="evidence" value="ECO:0007669"/>
    <property type="project" value="InterPro"/>
</dbReference>
<proteinExistence type="inferred from homology"/>
<dbReference type="Gene3D" id="3.40.50.300">
    <property type="entry name" value="P-loop containing nucleotide triphosphate hydrolases"/>
    <property type="match status" value="1"/>
</dbReference>
<dbReference type="UniPathway" id="UPA00988"/>
<comment type="pathway">
    <text evidence="3">tRNA modification; 5-methoxycarbonylmethyl-2-thiouridine-tRNA biosynthesis.</text>
</comment>
<name>A0A4Y7U066_COPMI</name>
<evidence type="ECO:0000256" key="7">
    <source>
        <dbReference type="ARBA" id="ARBA00022694"/>
    </source>
</evidence>
<dbReference type="GO" id="GO:0005737">
    <property type="term" value="C:cytoplasm"/>
    <property type="evidence" value="ECO:0007669"/>
    <property type="project" value="UniProtKB-SubCell"/>
</dbReference>
<evidence type="ECO:0000256" key="5">
    <source>
        <dbReference type="ARBA" id="ARBA00020265"/>
    </source>
</evidence>
<keyword evidence="11" id="KW-1185">Reference proteome</keyword>
<evidence type="ECO:0000256" key="9">
    <source>
        <dbReference type="SAM" id="MobiDB-lite"/>
    </source>
</evidence>
<dbReference type="EMBL" id="QPFP01000002">
    <property type="protein sequence ID" value="TEB39182.1"/>
    <property type="molecule type" value="Genomic_DNA"/>
</dbReference>
<dbReference type="InterPro" id="IPR008728">
    <property type="entry name" value="Elongator_complex_protein_4"/>
</dbReference>
<dbReference type="Proteomes" id="UP000298030">
    <property type="component" value="Unassembled WGS sequence"/>
</dbReference>
<sequence>MSSFRRKDPSKQSNLKSYAGTHISPASSSIANTSTGITSLDDILGGGLPLSCSLVVAAPDLHSSYGDLVQRYFIAEGLACGHRMCIIDDFAQDFMQDVMWFPRSSSAPIAETEGSASSSVKEGDGMPGGDFKEDEELSQEDRKVKIAWRYENMKTFQTTVSASSSTLENYCHVFDLTSRVPVSLVDEALRSQRLSLVATRGPSSTDSERWSPTTSALRHIEQVLQGQTTVPVRVCIPFLGSPISWGDITTTDVLHFFHSLRALLRKYPHGCASITLSPKLSSDTWGGSGWLQKVGWLTDAAIKMTAFSADPSLSATFPAHHGLVHILSLPCPSTLVAPSDRFSTLRGLASSASGFGGSGENNLAFKCTRKRLIFETLHLDLDGGVSERRTTAPSSTAVELTTATGASISAATGEKCNHTATGDHTHISGGPKIDIELEGGARDPPKMDAQKEVVAVEGAASGTSDKKAKKPKKRVAFFSERPDVYDF</sequence>
<dbReference type="Pfam" id="PF05625">
    <property type="entry name" value="PAXNEB"/>
    <property type="match status" value="1"/>
</dbReference>
<evidence type="ECO:0000256" key="2">
    <source>
        <dbReference type="ARBA" id="ARBA00004496"/>
    </source>
</evidence>
<evidence type="ECO:0000313" key="11">
    <source>
        <dbReference type="Proteomes" id="UP000298030"/>
    </source>
</evidence>
<feature type="region of interest" description="Disordered" evidence="9">
    <location>
        <begin position="109"/>
        <end position="136"/>
    </location>
</feature>
<protein>
    <recommendedName>
        <fullName evidence="5">Elongator complex protein 4</fullName>
    </recommendedName>
</protein>
<evidence type="ECO:0000256" key="3">
    <source>
        <dbReference type="ARBA" id="ARBA00005043"/>
    </source>
</evidence>
<feature type="region of interest" description="Disordered" evidence="9">
    <location>
        <begin position="1"/>
        <end position="20"/>
    </location>
</feature>
<organism evidence="10 11">
    <name type="scientific">Coprinellus micaceus</name>
    <name type="common">Glistening ink-cap mushroom</name>
    <name type="synonym">Coprinus micaceus</name>
    <dbReference type="NCBI Taxonomy" id="71717"/>
    <lineage>
        <taxon>Eukaryota</taxon>
        <taxon>Fungi</taxon>
        <taxon>Dikarya</taxon>
        <taxon>Basidiomycota</taxon>
        <taxon>Agaricomycotina</taxon>
        <taxon>Agaricomycetes</taxon>
        <taxon>Agaricomycetidae</taxon>
        <taxon>Agaricales</taxon>
        <taxon>Agaricineae</taxon>
        <taxon>Psathyrellaceae</taxon>
        <taxon>Coprinellus</taxon>
    </lineage>
</organism>
<dbReference type="InterPro" id="IPR027417">
    <property type="entry name" value="P-loop_NTPase"/>
</dbReference>
<evidence type="ECO:0000256" key="8">
    <source>
        <dbReference type="ARBA" id="ARBA00023242"/>
    </source>
</evidence>
<comment type="similarity">
    <text evidence="4">Belongs to the ELP4 family.</text>
</comment>
<accession>A0A4Y7U066</accession>
<dbReference type="CDD" id="cd19494">
    <property type="entry name" value="Elp4"/>
    <property type="match status" value="1"/>
</dbReference>
<dbReference type="PANTHER" id="PTHR12896:SF1">
    <property type="entry name" value="ELONGATOR COMPLEX PROTEIN 4"/>
    <property type="match status" value="1"/>
</dbReference>
<gene>
    <name evidence="10" type="ORF">FA13DRAFT_1619972</name>
</gene>
<evidence type="ECO:0000256" key="1">
    <source>
        <dbReference type="ARBA" id="ARBA00004123"/>
    </source>
</evidence>
<dbReference type="PANTHER" id="PTHR12896">
    <property type="entry name" value="PAX6 NEIGHBOR PROTEIN PAXNEB"/>
    <property type="match status" value="1"/>
</dbReference>
<comment type="subcellular location">
    <subcellularLocation>
        <location evidence="2">Cytoplasm</location>
    </subcellularLocation>
    <subcellularLocation>
        <location evidence="1">Nucleus</location>
    </subcellularLocation>
</comment>
<feature type="compositionally biased region" description="Basic and acidic residues" evidence="9">
    <location>
        <begin position="1"/>
        <end position="10"/>
    </location>
</feature>
<keyword evidence="6" id="KW-0963">Cytoplasm</keyword>
<evidence type="ECO:0000256" key="4">
    <source>
        <dbReference type="ARBA" id="ARBA00007573"/>
    </source>
</evidence>
<reference evidence="10 11" key="1">
    <citation type="journal article" date="2019" name="Nat. Ecol. Evol.">
        <title>Megaphylogeny resolves global patterns of mushroom evolution.</title>
        <authorList>
            <person name="Varga T."/>
            <person name="Krizsan K."/>
            <person name="Foldi C."/>
            <person name="Dima B."/>
            <person name="Sanchez-Garcia M."/>
            <person name="Sanchez-Ramirez S."/>
            <person name="Szollosi G.J."/>
            <person name="Szarkandi J.G."/>
            <person name="Papp V."/>
            <person name="Albert L."/>
            <person name="Andreopoulos W."/>
            <person name="Angelini C."/>
            <person name="Antonin V."/>
            <person name="Barry K.W."/>
            <person name="Bougher N.L."/>
            <person name="Buchanan P."/>
            <person name="Buyck B."/>
            <person name="Bense V."/>
            <person name="Catcheside P."/>
            <person name="Chovatia M."/>
            <person name="Cooper J."/>
            <person name="Damon W."/>
            <person name="Desjardin D."/>
            <person name="Finy P."/>
            <person name="Geml J."/>
            <person name="Haridas S."/>
            <person name="Hughes K."/>
            <person name="Justo A."/>
            <person name="Karasinski D."/>
            <person name="Kautmanova I."/>
            <person name="Kiss B."/>
            <person name="Kocsube S."/>
            <person name="Kotiranta H."/>
            <person name="LaButti K.M."/>
            <person name="Lechner B.E."/>
            <person name="Liimatainen K."/>
            <person name="Lipzen A."/>
            <person name="Lukacs Z."/>
            <person name="Mihaltcheva S."/>
            <person name="Morgado L.N."/>
            <person name="Niskanen T."/>
            <person name="Noordeloos M.E."/>
            <person name="Ohm R.A."/>
            <person name="Ortiz-Santana B."/>
            <person name="Ovrebo C."/>
            <person name="Racz N."/>
            <person name="Riley R."/>
            <person name="Savchenko A."/>
            <person name="Shiryaev A."/>
            <person name="Soop K."/>
            <person name="Spirin V."/>
            <person name="Szebenyi C."/>
            <person name="Tomsovsky M."/>
            <person name="Tulloss R.E."/>
            <person name="Uehling J."/>
            <person name="Grigoriev I.V."/>
            <person name="Vagvolgyi C."/>
            <person name="Papp T."/>
            <person name="Martin F.M."/>
            <person name="Miettinen O."/>
            <person name="Hibbett D.S."/>
            <person name="Nagy L.G."/>
        </authorList>
    </citation>
    <scope>NUCLEOTIDE SEQUENCE [LARGE SCALE GENOMIC DNA]</scope>
    <source>
        <strain evidence="10 11">FP101781</strain>
    </source>
</reference>
<dbReference type="AlphaFoldDB" id="A0A4Y7U066"/>